<proteinExistence type="predicted"/>
<dbReference type="InterPro" id="IPR002557">
    <property type="entry name" value="Chitin-bd_dom"/>
</dbReference>
<sequence length="392" mass="43315">MNSRYLFLIFLIPLIEIARSENEVENEEDSGTGQRELRAWPWDNKRKFICPSLFGTFADIFDCSAFYICVGGVANRKKCNRRMQFDKYRKVCLPFIIAVCDKGDDDGTTARPTTKNDGGDTTKDTFTCPSILGNFAHPDDCSKYYSCTFYIPTLKTCSDGELFDTDKKQCKKAKDVNCGSRKKPDGNDGTTALPTTKNDIEVTTKDKFTCPSILGTFQHPDDCSKYYTCTVFIPSLKTCPDGELFDGVKKQCKPAKDVHCGTRQRPSEATTEAITTTPISTETPTPTEPETATPTEPETTPTEPETTTPTPTEPETTTPTEPETTTPTPTEPETTTPTEPETTTPTPTEPETTTTTTTEEPTTTKRPKVTAPDTDCDEDDVDCIIDDLGENT</sequence>
<dbReference type="Proteomes" id="UP000807504">
    <property type="component" value="Unassembled WGS sequence"/>
</dbReference>
<evidence type="ECO:0000256" key="7">
    <source>
        <dbReference type="SAM" id="SignalP"/>
    </source>
</evidence>
<evidence type="ECO:0000259" key="8">
    <source>
        <dbReference type="PROSITE" id="PS50940"/>
    </source>
</evidence>
<gene>
    <name evidence="9" type="ORF">HNY73_012414</name>
</gene>
<reference evidence="9" key="2">
    <citation type="submission" date="2020-06" db="EMBL/GenBank/DDBJ databases">
        <authorList>
            <person name="Sheffer M."/>
        </authorList>
    </citation>
    <scope>NUCLEOTIDE SEQUENCE</scope>
</reference>
<evidence type="ECO:0000256" key="4">
    <source>
        <dbReference type="ARBA" id="ARBA00023157"/>
    </source>
</evidence>
<feature type="region of interest" description="Disordered" evidence="6">
    <location>
        <begin position="255"/>
        <end position="392"/>
    </location>
</feature>
<dbReference type="SMART" id="SM00494">
    <property type="entry name" value="ChtBD2"/>
    <property type="match status" value="3"/>
</dbReference>
<dbReference type="GO" id="GO:0005576">
    <property type="term" value="C:extracellular region"/>
    <property type="evidence" value="ECO:0007669"/>
    <property type="project" value="InterPro"/>
</dbReference>
<dbReference type="AlphaFoldDB" id="A0A8T0EUW6"/>
<organism evidence="9 10">
    <name type="scientific">Argiope bruennichi</name>
    <name type="common">Wasp spider</name>
    <name type="synonym">Aranea bruennichi</name>
    <dbReference type="NCBI Taxonomy" id="94029"/>
    <lineage>
        <taxon>Eukaryota</taxon>
        <taxon>Metazoa</taxon>
        <taxon>Ecdysozoa</taxon>
        <taxon>Arthropoda</taxon>
        <taxon>Chelicerata</taxon>
        <taxon>Arachnida</taxon>
        <taxon>Araneae</taxon>
        <taxon>Araneomorphae</taxon>
        <taxon>Entelegynae</taxon>
        <taxon>Araneoidea</taxon>
        <taxon>Araneidae</taxon>
        <taxon>Argiope</taxon>
    </lineage>
</organism>
<keyword evidence="1" id="KW-0147">Chitin-binding</keyword>
<feature type="compositionally biased region" description="Low complexity" evidence="6">
    <location>
        <begin position="267"/>
        <end position="361"/>
    </location>
</feature>
<feature type="domain" description="Chitin-binding type-2" evidence="8">
    <location>
        <begin position="47"/>
        <end position="102"/>
    </location>
</feature>
<feature type="chain" id="PRO_5035917225" evidence="7">
    <location>
        <begin position="21"/>
        <end position="392"/>
    </location>
</feature>
<accession>A0A8T0EUW6</accession>
<dbReference type="PROSITE" id="PS50940">
    <property type="entry name" value="CHIT_BIND_II"/>
    <property type="match status" value="3"/>
</dbReference>
<evidence type="ECO:0000256" key="5">
    <source>
        <dbReference type="ARBA" id="ARBA00023180"/>
    </source>
</evidence>
<keyword evidence="10" id="KW-1185">Reference proteome</keyword>
<dbReference type="PANTHER" id="PTHR23301">
    <property type="entry name" value="CHITIN BINDING PERITROPHIN-A"/>
    <property type="match status" value="1"/>
</dbReference>
<dbReference type="InterPro" id="IPR036508">
    <property type="entry name" value="Chitin-bd_dom_sf"/>
</dbReference>
<dbReference type="Gene3D" id="2.170.140.10">
    <property type="entry name" value="Chitin binding domain"/>
    <property type="match status" value="3"/>
</dbReference>
<evidence type="ECO:0000256" key="6">
    <source>
        <dbReference type="SAM" id="MobiDB-lite"/>
    </source>
</evidence>
<evidence type="ECO:0000313" key="9">
    <source>
        <dbReference type="EMBL" id="KAF8782083.1"/>
    </source>
</evidence>
<dbReference type="Pfam" id="PF01607">
    <property type="entry name" value="CBM_14"/>
    <property type="match status" value="3"/>
</dbReference>
<dbReference type="PANTHER" id="PTHR23301:SF0">
    <property type="entry name" value="CHITIN-BINDING TYPE-2 DOMAIN-CONTAINING PROTEIN-RELATED"/>
    <property type="match status" value="1"/>
</dbReference>
<comment type="caution">
    <text evidence="9">The sequence shown here is derived from an EMBL/GenBank/DDBJ whole genome shotgun (WGS) entry which is preliminary data.</text>
</comment>
<feature type="domain" description="Chitin-binding type-2" evidence="8">
    <location>
        <begin position="207"/>
        <end position="262"/>
    </location>
</feature>
<feature type="signal peptide" evidence="7">
    <location>
        <begin position="1"/>
        <end position="20"/>
    </location>
</feature>
<keyword evidence="3" id="KW-0677">Repeat</keyword>
<evidence type="ECO:0000256" key="3">
    <source>
        <dbReference type="ARBA" id="ARBA00022737"/>
    </source>
</evidence>
<feature type="compositionally biased region" description="Acidic residues" evidence="6">
    <location>
        <begin position="374"/>
        <end position="392"/>
    </location>
</feature>
<evidence type="ECO:0000256" key="2">
    <source>
        <dbReference type="ARBA" id="ARBA00022729"/>
    </source>
</evidence>
<evidence type="ECO:0000256" key="1">
    <source>
        <dbReference type="ARBA" id="ARBA00022669"/>
    </source>
</evidence>
<dbReference type="InterPro" id="IPR051940">
    <property type="entry name" value="Chitin_bind-dev_reg"/>
</dbReference>
<keyword evidence="2 7" id="KW-0732">Signal</keyword>
<evidence type="ECO:0000313" key="10">
    <source>
        <dbReference type="Proteomes" id="UP000807504"/>
    </source>
</evidence>
<dbReference type="EMBL" id="JABXBU010001863">
    <property type="protein sequence ID" value="KAF8782083.1"/>
    <property type="molecule type" value="Genomic_DNA"/>
</dbReference>
<reference evidence="9" key="1">
    <citation type="journal article" date="2020" name="bioRxiv">
        <title>Chromosome-level reference genome of the European wasp spider Argiope bruennichi: a resource for studies on range expansion and evolutionary adaptation.</title>
        <authorList>
            <person name="Sheffer M.M."/>
            <person name="Hoppe A."/>
            <person name="Krehenwinkel H."/>
            <person name="Uhl G."/>
            <person name="Kuss A.W."/>
            <person name="Jensen L."/>
            <person name="Jensen C."/>
            <person name="Gillespie R.G."/>
            <person name="Hoff K.J."/>
            <person name="Prost S."/>
        </authorList>
    </citation>
    <scope>NUCLEOTIDE SEQUENCE</scope>
</reference>
<protein>
    <submittedName>
        <fullName evidence="9">Peritrophin-1 like protein</fullName>
    </submittedName>
</protein>
<name>A0A8T0EUW6_ARGBR</name>
<keyword evidence="4" id="KW-1015">Disulfide bond</keyword>
<dbReference type="SUPFAM" id="SSF57625">
    <property type="entry name" value="Invertebrate chitin-binding proteins"/>
    <property type="match status" value="3"/>
</dbReference>
<keyword evidence="5" id="KW-0325">Glycoprotein</keyword>
<feature type="domain" description="Chitin-binding type-2" evidence="8">
    <location>
        <begin position="125"/>
        <end position="180"/>
    </location>
</feature>
<dbReference type="PRINTS" id="PR01217">
    <property type="entry name" value="PRICHEXTENSN"/>
</dbReference>
<dbReference type="GO" id="GO:0008061">
    <property type="term" value="F:chitin binding"/>
    <property type="evidence" value="ECO:0007669"/>
    <property type="project" value="UniProtKB-KW"/>
</dbReference>